<dbReference type="Proteomes" id="UP000245125">
    <property type="component" value="Unassembled WGS sequence"/>
</dbReference>
<gene>
    <name evidence="5" type="ORF">NBG4_940003</name>
</gene>
<evidence type="ECO:0000256" key="1">
    <source>
        <dbReference type="ARBA" id="ARBA00022617"/>
    </source>
</evidence>
<dbReference type="GO" id="GO:0046872">
    <property type="term" value="F:metal ion binding"/>
    <property type="evidence" value="ECO:0007669"/>
    <property type="project" value="UniProtKB-KW"/>
</dbReference>
<dbReference type="InterPro" id="IPR036909">
    <property type="entry name" value="Cyt_c-like_dom_sf"/>
</dbReference>
<dbReference type="InterPro" id="IPR009056">
    <property type="entry name" value="Cyt_c-like_dom"/>
</dbReference>
<protein>
    <recommendedName>
        <fullName evidence="4">Cytochrome c domain-containing protein</fullName>
    </recommendedName>
</protein>
<reference evidence="6" key="1">
    <citation type="submission" date="2018-03" db="EMBL/GenBank/DDBJ databases">
        <authorList>
            <person name="Zecchin S."/>
        </authorList>
    </citation>
    <scope>NUCLEOTIDE SEQUENCE [LARGE SCALE GENOMIC DNA]</scope>
</reference>
<dbReference type="EMBL" id="OUUY01000146">
    <property type="protein sequence ID" value="SPQ02148.1"/>
    <property type="molecule type" value="Genomic_DNA"/>
</dbReference>
<dbReference type="GO" id="GO:0009055">
    <property type="term" value="F:electron transfer activity"/>
    <property type="evidence" value="ECO:0007669"/>
    <property type="project" value="InterPro"/>
</dbReference>
<dbReference type="GO" id="GO:0020037">
    <property type="term" value="F:heme binding"/>
    <property type="evidence" value="ECO:0007669"/>
    <property type="project" value="InterPro"/>
</dbReference>
<keyword evidence="1" id="KW-0349">Heme</keyword>
<keyword evidence="3" id="KW-0408">Iron</keyword>
<evidence type="ECO:0000313" key="5">
    <source>
        <dbReference type="EMBL" id="SPQ02148.1"/>
    </source>
</evidence>
<evidence type="ECO:0000313" key="6">
    <source>
        <dbReference type="Proteomes" id="UP000245125"/>
    </source>
</evidence>
<feature type="domain" description="Cytochrome c" evidence="4">
    <location>
        <begin position="40"/>
        <end position="95"/>
    </location>
</feature>
<proteinExistence type="predicted"/>
<organism evidence="5 6">
    <name type="scientific">Candidatus Sulfobium mesophilum</name>
    <dbReference type="NCBI Taxonomy" id="2016548"/>
    <lineage>
        <taxon>Bacteria</taxon>
        <taxon>Pseudomonadati</taxon>
        <taxon>Nitrospirota</taxon>
        <taxon>Nitrospiria</taxon>
        <taxon>Nitrospirales</taxon>
        <taxon>Nitrospiraceae</taxon>
        <taxon>Candidatus Sulfobium</taxon>
    </lineage>
</organism>
<keyword evidence="2" id="KW-0479">Metal-binding</keyword>
<evidence type="ECO:0000256" key="2">
    <source>
        <dbReference type="ARBA" id="ARBA00022723"/>
    </source>
</evidence>
<name>A0A2U3QL65_9BACT</name>
<dbReference type="SUPFAM" id="SSF46626">
    <property type="entry name" value="Cytochrome c"/>
    <property type="match status" value="2"/>
</dbReference>
<evidence type="ECO:0000256" key="3">
    <source>
        <dbReference type="ARBA" id="ARBA00023004"/>
    </source>
</evidence>
<dbReference type="AlphaFoldDB" id="A0A2U3QL65"/>
<dbReference type="Pfam" id="PF13442">
    <property type="entry name" value="Cytochrome_CBB3"/>
    <property type="match status" value="1"/>
</dbReference>
<evidence type="ECO:0000259" key="4">
    <source>
        <dbReference type="Pfam" id="PF13442"/>
    </source>
</evidence>
<keyword evidence="6" id="KW-1185">Reference proteome</keyword>
<sequence length="356" mass="36718">MPVSNLAPGTYTLYLLTTPAGSFNKFYLWSTSFDAELIGGTTLYAQNCSGCHGNIATSTKLGRSSYEIQTAINSNIGNMGGLNYLTAAQVEAIADALITQIPPAAMPTGQTTFSYPPTDFPVVDSTPSNMRPVGVGPVAAGGDSAYVQLSLGRFVSPIDVYLAFNMPADASKLHVMMADNSIQAYPYQNLLSGASLCALGALPAGIQPWKKGVSSVVDELLFDAPISSIPSGVYSLYAMVTAANDPSSYYLWQTQFGGSAAPDSAALYAQNCAGCHGALAVSTKAGASASAITGAINSLSMMSGLKSLTSAQISAIASALAVTSPTPIPTPTSGIYPHSSTWYSADRSYVKSNGTS</sequence>
<accession>A0A2U3QL65</accession>